<dbReference type="AlphaFoldDB" id="A0A1I3T5W5"/>
<gene>
    <name evidence="3" type="ORF">SAMN04488082_10589</name>
</gene>
<name>A0A1I3T5W5_9BACT</name>
<keyword evidence="4" id="KW-1185">Reference proteome</keyword>
<dbReference type="InterPro" id="IPR011990">
    <property type="entry name" value="TPR-like_helical_dom_sf"/>
</dbReference>
<sequence length="333" mass="37893">MKNIIRLLALVLLATFVHGCATMDTAVRKIQREYHQVQGQYYLNRGDFAAGRAAFAPRVAQFPEDPELNYFMARFELGTDKPEAALPFIQKAVKLSRANADYRFWEGVTYWALMKPDRERAAYEKALDIDPDHLSANLYLAHNMLDRGKNAEALRLYDKTLSLNPEEPQAMFNRAVALERMKRDREMKLSVHRYLEIYPDAPLARQGVRMLNKAGDFTWRNHVIGPRTIPLRAVEFLPGSATLTESAEASLKSIGEILSKKTDLSVHVVAYVKGDKTLARLRALAVKNFVSREYPKVAPERLAPSWFDKPENIKTSGRTHSLTQSVNIFTKVQ</sequence>
<reference evidence="4" key="1">
    <citation type="submission" date="2016-10" db="EMBL/GenBank/DDBJ databases">
        <authorList>
            <person name="Varghese N."/>
            <person name="Submissions S."/>
        </authorList>
    </citation>
    <scope>NUCLEOTIDE SEQUENCE [LARGE SCALE GENOMIC DNA]</scope>
    <source>
        <strain evidence="4">DSM 5918</strain>
    </source>
</reference>
<dbReference type="PANTHER" id="PTHR12558">
    <property type="entry name" value="CELL DIVISION CYCLE 16,23,27"/>
    <property type="match status" value="1"/>
</dbReference>
<dbReference type="OrthoDB" id="5430410at2"/>
<dbReference type="PROSITE" id="PS50005">
    <property type="entry name" value="TPR"/>
    <property type="match status" value="1"/>
</dbReference>
<proteinExistence type="predicted"/>
<protein>
    <submittedName>
        <fullName evidence="3">Tetratricopeptide repeat-containing protein</fullName>
    </submittedName>
</protein>
<dbReference type="Gene3D" id="3.30.1330.60">
    <property type="entry name" value="OmpA-like domain"/>
    <property type="match status" value="1"/>
</dbReference>
<dbReference type="SUPFAM" id="SSF48452">
    <property type="entry name" value="TPR-like"/>
    <property type="match status" value="1"/>
</dbReference>
<feature type="repeat" description="TPR" evidence="1">
    <location>
        <begin position="134"/>
        <end position="167"/>
    </location>
</feature>
<dbReference type="Gene3D" id="1.25.40.10">
    <property type="entry name" value="Tetratricopeptide repeat domain"/>
    <property type="match status" value="2"/>
</dbReference>
<keyword evidence="1" id="KW-0802">TPR repeat</keyword>
<evidence type="ECO:0000256" key="1">
    <source>
        <dbReference type="PROSITE-ProRule" id="PRU00339"/>
    </source>
</evidence>
<dbReference type="EMBL" id="FORX01000005">
    <property type="protein sequence ID" value="SFJ66010.1"/>
    <property type="molecule type" value="Genomic_DNA"/>
</dbReference>
<dbReference type="Pfam" id="PF13181">
    <property type="entry name" value="TPR_8"/>
    <property type="match status" value="1"/>
</dbReference>
<dbReference type="SMART" id="SM00028">
    <property type="entry name" value="TPR"/>
    <property type="match status" value="4"/>
</dbReference>
<accession>A0A1I3T5W5</accession>
<feature type="chain" id="PRO_5011561052" evidence="2">
    <location>
        <begin position="20"/>
        <end position="333"/>
    </location>
</feature>
<dbReference type="InterPro" id="IPR019734">
    <property type="entry name" value="TPR_rpt"/>
</dbReference>
<dbReference type="STRING" id="52560.SAMN04488082_10589"/>
<evidence type="ECO:0000256" key="2">
    <source>
        <dbReference type="SAM" id="SignalP"/>
    </source>
</evidence>
<dbReference type="InterPro" id="IPR036737">
    <property type="entry name" value="OmpA-like_sf"/>
</dbReference>
<evidence type="ECO:0000313" key="3">
    <source>
        <dbReference type="EMBL" id="SFJ66010.1"/>
    </source>
</evidence>
<dbReference type="Pfam" id="PF13432">
    <property type="entry name" value="TPR_16"/>
    <property type="match status" value="2"/>
</dbReference>
<evidence type="ECO:0000313" key="4">
    <source>
        <dbReference type="Proteomes" id="UP000198635"/>
    </source>
</evidence>
<dbReference type="Proteomes" id="UP000198635">
    <property type="component" value="Unassembled WGS sequence"/>
</dbReference>
<feature type="signal peptide" evidence="2">
    <location>
        <begin position="1"/>
        <end position="19"/>
    </location>
</feature>
<dbReference type="RefSeq" id="WP_092373532.1">
    <property type="nucleotide sequence ID" value="NZ_FORX01000005.1"/>
</dbReference>
<organism evidence="3 4">
    <name type="scientific">Desulfomicrobium apsheronum</name>
    <dbReference type="NCBI Taxonomy" id="52560"/>
    <lineage>
        <taxon>Bacteria</taxon>
        <taxon>Pseudomonadati</taxon>
        <taxon>Thermodesulfobacteriota</taxon>
        <taxon>Desulfovibrionia</taxon>
        <taxon>Desulfovibrionales</taxon>
        <taxon>Desulfomicrobiaceae</taxon>
        <taxon>Desulfomicrobium</taxon>
    </lineage>
</organism>
<keyword evidence="2" id="KW-0732">Signal</keyword>
<dbReference type="PANTHER" id="PTHR12558:SF13">
    <property type="entry name" value="CELL DIVISION CYCLE PROTEIN 27 HOMOLOG"/>
    <property type="match status" value="1"/>
</dbReference>